<dbReference type="EMBL" id="JBBKZV010000015">
    <property type="protein sequence ID" value="MEJ8824624.1"/>
    <property type="molecule type" value="Genomic_DNA"/>
</dbReference>
<accession>A0ABU8W3I3</accession>
<dbReference type="Pfam" id="PF00111">
    <property type="entry name" value="Fer2"/>
    <property type="match status" value="1"/>
</dbReference>
<dbReference type="InterPro" id="IPR017938">
    <property type="entry name" value="Riboflavin_synthase-like_b-brl"/>
</dbReference>
<evidence type="ECO:0000313" key="12">
    <source>
        <dbReference type="EMBL" id="MEJ8824624.1"/>
    </source>
</evidence>
<dbReference type="Proteomes" id="UP001363010">
    <property type="component" value="Unassembled WGS sequence"/>
</dbReference>
<evidence type="ECO:0000259" key="10">
    <source>
        <dbReference type="PROSITE" id="PS51085"/>
    </source>
</evidence>
<evidence type="ECO:0000256" key="1">
    <source>
        <dbReference type="ARBA" id="ARBA00001974"/>
    </source>
</evidence>
<dbReference type="PANTHER" id="PTHR47354">
    <property type="entry name" value="NADH OXIDOREDUCTASE HCR"/>
    <property type="match status" value="1"/>
</dbReference>
<dbReference type="InterPro" id="IPR001433">
    <property type="entry name" value="OxRdtase_FAD/NAD-bd"/>
</dbReference>
<proteinExistence type="predicted"/>
<dbReference type="Gene3D" id="3.10.20.30">
    <property type="match status" value="1"/>
</dbReference>
<evidence type="ECO:0000256" key="3">
    <source>
        <dbReference type="ARBA" id="ARBA00022714"/>
    </source>
</evidence>
<dbReference type="PRINTS" id="PR00406">
    <property type="entry name" value="CYTB5RDTASE"/>
</dbReference>
<evidence type="ECO:0000256" key="7">
    <source>
        <dbReference type="ARBA" id="ARBA00023004"/>
    </source>
</evidence>
<dbReference type="PROSITE" id="PS51384">
    <property type="entry name" value="FAD_FR"/>
    <property type="match status" value="1"/>
</dbReference>
<organism evidence="12 13">
    <name type="scientific">Variovorax humicola</name>
    <dbReference type="NCBI Taxonomy" id="1769758"/>
    <lineage>
        <taxon>Bacteria</taxon>
        <taxon>Pseudomonadati</taxon>
        <taxon>Pseudomonadota</taxon>
        <taxon>Betaproteobacteria</taxon>
        <taxon>Burkholderiales</taxon>
        <taxon>Comamonadaceae</taxon>
        <taxon>Variovorax</taxon>
    </lineage>
</organism>
<keyword evidence="13" id="KW-1185">Reference proteome</keyword>
<dbReference type="Pfam" id="PF00970">
    <property type="entry name" value="FAD_binding_6"/>
    <property type="match status" value="1"/>
</dbReference>
<dbReference type="Gene3D" id="2.40.30.10">
    <property type="entry name" value="Translation factors"/>
    <property type="match status" value="1"/>
</dbReference>
<evidence type="ECO:0000256" key="5">
    <source>
        <dbReference type="ARBA" id="ARBA00022827"/>
    </source>
</evidence>
<dbReference type="CDD" id="cd06214">
    <property type="entry name" value="PA_degradation_oxidoreductase_like"/>
    <property type="match status" value="1"/>
</dbReference>
<dbReference type="RefSeq" id="WP_340365646.1">
    <property type="nucleotide sequence ID" value="NZ_JBBKZV010000015.1"/>
</dbReference>
<evidence type="ECO:0000259" key="11">
    <source>
        <dbReference type="PROSITE" id="PS51384"/>
    </source>
</evidence>
<keyword evidence="5" id="KW-0274">FAD</keyword>
<name>A0ABU8W3I3_9BURK</name>
<keyword evidence="4" id="KW-0479">Metal-binding</keyword>
<reference evidence="12 13" key="1">
    <citation type="submission" date="2024-03" db="EMBL/GenBank/DDBJ databases">
        <title>Novel species of the genus Variovorax.</title>
        <authorList>
            <person name="Liu Q."/>
            <person name="Xin Y.-H."/>
        </authorList>
    </citation>
    <scope>NUCLEOTIDE SEQUENCE [LARGE SCALE GENOMIC DNA]</scope>
    <source>
        <strain evidence="12 13">KACC 18501</strain>
    </source>
</reference>
<keyword evidence="7" id="KW-0408">Iron</keyword>
<evidence type="ECO:0000256" key="4">
    <source>
        <dbReference type="ARBA" id="ARBA00022723"/>
    </source>
</evidence>
<evidence type="ECO:0000256" key="8">
    <source>
        <dbReference type="ARBA" id="ARBA00023014"/>
    </source>
</evidence>
<sequence>MAAPQFHSLQVSHVEQATRDAVAVTFAVPGHLDDTFSYVQGQYLTLRTLLDGEELRRSYSICSAVQDRRLRVAIKRVSGGAFSNWAAENLRPGTAIEVMPPQGHFHMALQPDAQRHVVAFASGSGITPVLSIIKTTLLAEPHTSVTLVYGNRSSSGVMFKEELEDLKDTYLGRFNLVWIMSRESQDIPLFNGRIDHEKCSQLLTHWIDPAGIDAAFICGPEDMMLATSQALQDHGVDKSRIKVELFGTAPKDGKPRVARAAAEGSDQCEVEVVVDGTRRSFFMRKNTDNLVDAGIKAGLEMPYSCKGGVCSTCRAKVLHGEVDMDINFALEDYEVARGFVLCCQSYPVTDKLVIDFDQEHAHN</sequence>
<dbReference type="InterPro" id="IPR012675">
    <property type="entry name" value="Beta-grasp_dom_sf"/>
</dbReference>
<dbReference type="SUPFAM" id="SSF54292">
    <property type="entry name" value="2Fe-2S ferredoxin-like"/>
    <property type="match status" value="1"/>
</dbReference>
<evidence type="ECO:0000256" key="9">
    <source>
        <dbReference type="ARBA" id="ARBA00034078"/>
    </source>
</evidence>
<evidence type="ECO:0000256" key="2">
    <source>
        <dbReference type="ARBA" id="ARBA00022630"/>
    </source>
</evidence>
<dbReference type="InterPro" id="IPR039261">
    <property type="entry name" value="FNR_nucleotide-bd"/>
</dbReference>
<dbReference type="CDD" id="cd00207">
    <property type="entry name" value="fer2"/>
    <property type="match status" value="1"/>
</dbReference>
<protein>
    <submittedName>
        <fullName evidence="12">1,2-phenylacetyl-CoA epoxidase subunit PaaE</fullName>
        <ecNumber evidence="12">1.14.13.149</ecNumber>
    </submittedName>
</protein>
<dbReference type="InterPro" id="IPR017927">
    <property type="entry name" value="FAD-bd_FR_type"/>
</dbReference>
<keyword evidence="6 12" id="KW-0560">Oxidoreductase</keyword>
<keyword evidence="8" id="KW-0411">Iron-sulfur</keyword>
<dbReference type="SUPFAM" id="SSF52343">
    <property type="entry name" value="Ferredoxin reductase-like, C-terminal NADP-linked domain"/>
    <property type="match status" value="1"/>
</dbReference>
<dbReference type="PROSITE" id="PS51085">
    <property type="entry name" value="2FE2S_FER_2"/>
    <property type="match status" value="1"/>
</dbReference>
<dbReference type="InterPro" id="IPR001709">
    <property type="entry name" value="Flavoprot_Pyr_Nucl_cyt_Rdtase"/>
</dbReference>
<keyword evidence="3" id="KW-0001">2Fe-2S</keyword>
<dbReference type="PROSITE" id="PS00197">
    <property type="entry name" value="2FE2S_FER_1"/>
    <property type="match status" value="1"/>
</dbReference>
<evidence type="ECO:0000256" key="6">
    <source>
        <dbReference type="ARBA" id="ARBA00023002"/>
    </source>
</evidence>
<gene>
    <name evidence="12" type="primary">paaE</name>
    <name evidence="12" type="ORF">WKW80_21735</name>
</gene>
<dbReference type="Gene3D" id="3.40.50.80">
    <property type="entry name" value="Nucleotide-binding domain of ferredoxin-NADP reductase (FNR) module"/>
    <property type="match status" value="1"/>
</dbReference>
<dbReference type="NCBIfam" id="TIGR02160">
    <property type="entry name" value="PA_CoA_Oxy5"/>
    <property type="match status" value="1"/>
</dbReference>
<dbReference type="EC" id="1.14.13.149" evidence="12"/>
<dbReference type="InterPro" id="IPR050415">
    <property type="entry name" value="MRET"/>
</dbReference>
<dbReference type="PRINTS" id="PR00371">
    <property type="entry name" value="FPNCR"/>
</dbReference>
<dbReference type="InterPro" id="IPR011884">
    <property type="entry name" value="PaaE"/>
</dbReference>
<feature type="domain" description="FAD-binding FR-type" evidence="11">
    <location>
        <begin position="4"/>
        <end position="108"/>
    </location>
</feature>
<dbReference type="PANTHER" id="PTHR47354:SF8">
    <property type="entry name" value="1,2-PHENYLACETYL-COA EPOXIDASE, SUBUNIT E"/>
    <property type="match status" value="1"/>
</dbReference>
<comment type="cofactor">
    <cofactor evidence="9">
        <name>[2Fe-2S] cluster</name>
        <dbReference type="ChEBI" id="CHEBI:190135"/>
    </cofactor>
</comment>
<feature type="domain" description="2Fe-2S ferredoxin-type" evidence="10">
    <location>
        <begin position="268"/>
        <end position="360"/>
    </location>
</feature>
<evidence type="ECO:0000313" key="13">
    <source>
        <dbReference type="Proteomes" id="UP001363010"/>
    </source>
</evidence>
<comment type="cofactor">
    <cofactor evidence="1">
        <name>FAD</name>
        <dbReference type="ChEBI" id="CHEBI:57692"/>
    </cofactor>
</comment>
<dbReference type="InterPro" id="IPR006058">
    <property type="entry name" value="2Fe2S_fd_BS"/>
</dbReference>
<dbReference type="SUPFAM" id="SSF63380">
    <property type="entry name" value="Riboflavin synthase domain-like"/>
    <property type="match status" value="1"/>
</dbReference>
<dbReference type="InterPro" id="IPR001041">
    <property type="entry name" value="2Fe-2S_ferredoxin-type"/>
</dbReference>
<dbReference type="InterPro" id="IPR008333">
    <property type="entry name" value="Cbr1-like_FAD-bd_dom"/>
</dbReference>
<dbReference type="GO" id="GO:0097266">
    <property type="term" value="F:phenylacetyl-CoA 1,2-epoxidase activity"/>
    <property type="evidence" value="ECO:0007669"/>
    <property type="project" value="UniProtKB-EC"/>
</dbReference>
<dbReference type="InterPro" id="IPR036010">
    <property type="entry name" value="2Fe-2S_ferredoxin-like_sf"/>
</dbReference>
<comment type="caution">
    <text evidence="12">The sequence shown here is derived from an EMBL/GenBank/DDBJ whole genome shotgun (WGS) entry which is preliminary data.</text>
</comment>
<keyword evidence="2" id="KW-0285">Flavoprotein</keyword>
<dbReference type="Pfam" id="PF00175">
    <property type="entry name" value="NAD_binding_1"/>
    <property type="match status" value="1"/>
</dbReference>